<dbReference type="RefSeq" id="WP_007130664.1">
    <property type="nucleotide sequence ID" value="NZ_AGIP01000007.1"/>
</dbReference>
<dbReference type="eggNOG" id="ENOG50306NU">
    <property type="taxonomic scope" value="Bacteria"/>
</dbReference>
<proteinExistence type="predicted"/>
<dbReference type="InterPro" id="IPR021598">
    <property type="entry name" value="DUF3221"/>
</dbReference>
<name>G4HHN8_9BACL</name>
<organism evidence="1 2">
    <name type="scientific">Paenibacillus lactis 154</name>
    <dbReference type="NCBI Taxonomy" id="743719"/>
    <lineage>
        <taxon>Bacteria</taxon>
        <taxon>Bacillati</taxon>
        <taxon>Bacillota</taxon>
        <taxon>Bacilli</taxon>
        <taxon>Bacillales</taxon>
        <taxon>Paenibacillaceae</taxon>
        <taxon>Paenibacillus</taxon>
    </lineage>
</organism>
<evidence type="ECO:0008006" key="3">
    <source>
        <dbReference type="Google" id="ProtNLM"/>
    </source>
</evidence>
<reference evidence="1 2" key="1">
    <citation type="submission" date="2011-09" db="EMBL/GenBank/DDBJ databases">
        <title>The draft genome of Paenibacillus lactis 154.</title>
        <authorList>
            <consortium name="US DOE Joint Genome Institute (JGI-PGF)"/>
            <person name="Lucas S."/>
            <person name="Han J."/>
            <person name="Lapidus A."/>
            <person name="Cheng J.-F."/>
            <person name="Goodwin L."/>
            <person name="Pitluck S."/>
            <person name="Peters L."/>
            <person name="Land M.L."/>
            <person name="Hauser L."/>
            <person name="Siebers A."/>
            <person name="Thelen M."/>
            <person name="Hugenholtz P."/>
            <person name="Allgaier M."/>
            <person name="Woyke T.J."/>
        </authorList>
    </citation>
    <scope>NUCLEOTIDE SEQUENCE [LARGE SCALE GENOMIC DNA]</scope>
    <source>
        <strain evidence="1 2">154</strain>
    </source>
</reference>
<dbReference type="Pfam" id="PF11518">
    <property type="entry name" value="DUF3221"/>
    <property type="match status" value="1"/>
</dbReference>
<gene>
    <name evidence="1" type="ORF">PaelaDRAFT_3499</name>
</gene>
<dbReference type="EMBL" id="AGIP01000007">
    <property type="protein sequence ID" value="EHB63614.1"/>
    <property type="molecule type" value="Genomic_DNA"/>
</dbReference>
<sequence>MKKIILFILISIFILAGCSNKDEKEEYPVYEGTVVYKTDQNDLYKLFVLQNISEEDLKKGNLEYFVKLAQDQPEASYYLVEKETYESIEVGQKVKITSGFDQLESFPPIRFVKSIEKIN</sequence>
<accession>G4HHN8</accession>
<protein>
    <recommendedName>
        <fullName evidence="3">DUF3221 domain-containing protein</fullName>
    </recommendedName>
</protein>
<evidence type="ECO:0000313" key="1">
    <source>
        <dbReference type="EMBL" id="EHB63614.1"/>
    </source>
</evidence>
<evidence type="ECO:0000313" key="2">
    <source>
        <dbReference type="Proteomes" id="UP000003891"/>
    </source>
</evidence>
<dbReference type="PROSITE" id="PS51257">
    <property type="entry name" value="PROKAR_LIPOPROTEIN"/>
    <property type="match status" value="1"/>
</dbReference>
<dbReference type="Proteomes" id="UP000003891">
    <property type="component" value="Unassembled WGS sequence"/>
</dbReference>
<dbReference type="AlphaFoldDB" id="G4HHN8"/>
<dbReference type="OrthoDB" id="2623374at2"/>